<sequence length="346" mass="39039">MIKSSIFELNPKNMRHPFLIAIYFLFGSTTIVVAQYTETLNSNRPGGSQGAFSVGTNVLQFETGFNLGTEEHRLLGTETDAYGIDYSVRYGFFKEELEVSVMGEFQSNTVLDSRGAIATERKFSNFRNNTVGVKYLFYDPNRKRQLEGPNLYSWKANNRTQWADLIPAISLYAGANFDFADNPFTPEQESTISPKIVLSTQNNFIGGFVFVTNIIADRVTTDFPSYGYIVTLTHTPTAWFSVFVENQGIKSDFYADQIFRGGAAVLVTPNFQIDGSILLNFKDTPKRTYGRLGISYRFDMHDKDVFLENTGSQGRAKRKEAKAKKKAQKKNNKRKDGFENEGGLMK</sequence>
<feature type="compositionally biased region" description="Basic residues" evidence="1">
    <location>
        <begin position="315"/>
        <end position="333"/>
    </location>
</feature>
<dbReference type="RefSeq" id="WP_380216857.1">
    <property type="nucleotide sequence ID" value="NZ_JBHTBN010000002.1"/>
</dbReference>
<evidence type="ECO:0000256" key="1">
    <source>
        <dbReference type="SAM" id="MobiDB-lite"/>
    </source>
</evidence>
<reference evidence="3" key="1">
    <citation type="journal article" date="2019" name="Int. J. Syst. Evol. Microbiol.">
        <title>The Global Catalogue of Microorganisms (GCM) 10K type strain sequencing project: providing services to taxonomists for standard genome sequencing and annotation.</title>
        <authorList>
            <consortium name="The Broad Institute Genomics Platform"/>
            <consortium name="The Broad Institute Genome Sequencing Center for Infectious Disease"/>
            <person name="Wu L."/>
            <person name="Ma J."/>
        </authorList>
    </citation>
    <scope>NUCLEOTIDE SEQUENCE [LARGE SCALE GENOMIC DNA]</scope>
    <source>
        <strain evidence="3">CGMCC 1.16306</strain>
    </source>
</reference>
<evidence type="ECO:0000313" key="3">
    <source>
        <dbReference type="Proteomes" id="UP001596415"/>
    </source>
</evidence>
<evidence type="ECO:0000313" key="2">
    <source>
        <dbReference type="EMBL" id="MFC7357008.1"/>
    </source>
</evidence>
<name>A0ABW2MSY6_9FLAO</name>
<proteinExistence type="predicted"/>
<feature type="region of interest" description="Disordered" evidence="1">
    <location>
        <begin position="309"/>
        <end position="346"/>
    </location>
</feature>
<organism evidence="2 3">
    <name type="scientific">Jejudonia soesokkakensis</name>
    <dbReference type="NCBI Taxonomy" id="1323432"/>
    <lineage>
        <taxon>Bacteria</taxon>
        <taxon>Pseudomonadati</taxon>
        <taxon>Bacteroidota</taxon>
        <taxon>Flavobacteriia</taxon>
        <taxon>Flavobacteriales</taxon>
        <taxon>Flavobacteriaceae</taxon>
        <taxon>Jejudonia</taxon>
    </lineage>
</organism>
<gene>
    <name evidence="2" type="ORF">ACFQO1_04870</name>
</gene>
<dbReference type="Pfam" id="PF13557">
    <property type="entry name" value="Phenol_MetA_deg"/>
    <property type="match status" value="1"/>
</dbReference>
<comment type="caution">
    <text evidence="2">The sequence shown here is derived from an EMBL/GenBank/DDBJ whole genome shotgun (WGS) entry which is preliminary data.</text>
</comment>
<accession>A0ABW2MSY6</accession>
<dbReference type="Proteomes" id="UP001596415">
    <property type="component" value="Unassembled WGS sequence"/>
</dbReference>
<keyword evidence="3" id="KW-1185">Reference proteome</keyword>
<dbReference type="InterPro" id="IPR025737">
    <property type="entry name" value="FApF"/>
</dbReference>
<dbReference type="EMBL" id="JBHTBN010000002">
    <property type="protein sequence ID" value="MFC7357008.1"/>
    <property type="molecule type" value="Genomic_DNA"/>
</dbReference>
<protein>
    <submittedName>
        <fullName evidence="2">Transporter</fullName>
    </submittedName>
</protein>